<dbReference type="InterPro" id="IPR000073">
    <property type="entry name" value="AB_hydrolase_1"/>
</dbReference>
<evidence type="ECO:0000259" key="5">
    <source>
        <dbReference type="Pfam" id="PF00561"/>
    </source>
</evidence>
<evidence type="ECO:0000256" key="3">
    <source>
        <dbReference type="ARBA" id="ARBA00022756"/>
    </source>
</evidence>
<dbReference type="Pfam" id="PF00561">
    <property type="entry name" value="Abhydrolase_1"/>
    <property type="match status" value="1"/>
</dbReference>
<comment type="caution">
    <text evidence="6">The sequence shown here is derived from an EMBL/GenBank/DDBJ whole genome shotgun (WGS) entry which is preliminary data.</text>
</comment>
<protein>
    <submittedName>
        <fullName evidence="6">Pimeloyl-ACP methyl ester esterase BioH</fullName>
        <ecNumber evidence="6">3.1.1.85</ecNumber>
    </submittedName>
</protein>
<sequence length="252" mass="28224">LFVKQQGQGQPLILLHGWGFNGDIWNDIAARLAQDWRIYQVDLPGHGRSPFCEYSLSTLTDNLAVLPKNAVWIGWSLGGLLAMAMARWRPSWVRALVLVSTSPRFVTDKDWPHAMTPTVLEQFAQQLQKDTVGTLRRFLALQVKGSETALQQRRALNALLKKTGLPQPEALEAGLTLLQNTDLRPELLQIRSPALLCLGERDTIVPAGVGEDCQQWWPNLQKIGIKPAAHVPFLSHPDIFMHYLQGFLNVTP</sequence>
<dbReference type="Proteomes" id="UP001171945">
    <property type="component" value="Unassembled WGS sequence"/>
</dbReference>
<keyword evidence="4 6" id="KW-0378">Hydrolase</keyword>
<dbReference type="GO" id="GO:0090499">
    <property type="term" value="F:pimelyl-[acyl-carrier protein] methyl ester esterase activity"/>
    <property type="evidence" value="ECO:0007669"/>
    <property type="project" value="UniProtKB-EC"/>
</dbReference>
<dbReference type="InterPro" id="IPR010076">
    <property type="entry name" value="BioH"/>
</dbReference>
<name>A0ABT7VS85_9GAMM</name>
<dbReference type="InterPro" id="IPR029058">
    <property type="entry name" value="AB_hydrolase_fold"/>
</dbReference>
<dbReference type="SUPFAM" id="SSF53474">
    <property type="entry name" value="alpha/beta-Hydrolases"/>
    <property type="match status" value="1"/>
</dbReference>
<dbReference type="InterPro" id="IPR050228">
    <property type="entry name" value="Carboxylesterase_BioH"/>
</dbReference>
<accession>A0ABT7VS85</accession>
<feature type="domain" description="AB hydrolase-1" evidence="5">
    <location>
        <begin position="11"/>
        <end position="237"/>
    </location>
</feature>
<feature type="non-terminal residue" evidence="6">
    <location>
        <position position="1"/>
    </location>
</feature>
<evidence type="ECO:0000256" key="1">
    <source>
        <dbReference type="ARBA" id="ARBA00022487"/>
    </source>
</evidence>
<keyword evidence="3" id="KW-0093">Biotin biosynthesis</keyword>
<dbReference type="NCBIfam" id="TIGR01738">
    <property type="entry name" value="bioH"/>
    <property type="match status" value="1"/>
</dbReference>
<organism evidence="6 7">
    <name type="scientific">Candidatus Marithioploca araucensis</name>
    <dbReference type="NCBI Taxonomy" id="70273"/>
    <lineage>
        <taxon>Bacteria</taxon>
        <taxon>Pseudomonadati</taxon>
        <taxon>Pseudomonadota</taxon>
        <taxon>Gammaproteobacteria</taxon>
        <taxon>Thiotrichales</taxon>
        <taxon>Thiotrichaceae</taxon>
        <taxon>Candidatus Marithioploca</taxon>
    </lineage>
</organism>
<keyword evidence="2" id="KW-0963">Cytoplasm</keyword>
<evidence type="ECO:0000256" key="4">
    <source>
        <dbReference type="ARBA" id="ARBA00022801"/>
    </source>
</evidence>
<reference evidence="6" key="1">
    <citation type="submission" date="2023-06" db="EMBL/GenBank/DDBJ databases">
        <title>Uncultivated large filamentous bacteria from sulfidic sediments reveal new species and different genomic features in energy metabolism and defense.</title>
        <authorList>
            <person name="Fonseca A."/>
        </authorList>
    </citation>
    <scope>NUCLEOTIDE SEQUENCE</scope>
    <source>
        <strain evidence="6">HSG4</strain>
    </source>
</reference>
<evidence type="ECO:0000256" key="2">
    <source>
        <dbReference type="ARBA" id="ARBA00022490"/>
    </source>
</evidence>
<dbReference type="EMBL" id="JAUCGM010000186">
    <property type="protein sequence ID" value="MDM8562526.1"/>
    <property type="molecule type" value="Genomic_DNA"/>
</dbReference>
<evidence type="ECO:0000313" key="6">
    <source>
        <dbReference type="EMBL" id="MDM8562526.1"/>
    </source>
</evidence>
<proteinExistence type="inferred from homology"/>
<dbReference type="Gene3D" id="3.40.50.1820">
    <property type="entry name" value="alpha/beta hydrolase"/>
    <property type="match status" value="1"/>
</dbReference>
<dbReference type="PANTHER" id="PTHR43194:SF5">
    <property type="entry name" value="PIMELOYL-[ACYL-CARRIER PROTEIN] METHYL ESTER ESTERASE"/>
    <property type="match status" value="1"/>
</dbReference>
<keyword evidence="1" id="KW-0719">Serine esterase</keyword>
<evidence type="ECO:0000313" key="7">
    <source>
        <dbReference type="Proteomes" id="UP001171945"/>
    </source>
</evidence>
<dbReference type="EC" id="3.1.1.85" evidence="6"/>
<dbReference type="PANTHER" id="PTHR43194">
    <property type="entry name" value="HYDROLASE ALPHA/BETA FOLD FAMILY"/>
    <property type="match status" value="1"/>
</dbReference>
<keyword evidence="7" id="KW-1185">Reference proteome</keyword>
<gene>
    <name evidence="6" type="primary">bioH</name>
    <name evidence="6" type="ORF">QUF54_04150</name>
</gene>
<dbReference type="HAMAP" id="MF_01260">
    <property type="entry name" value="Carboxylester"/>
    <property type="match status" value="1"/>
</dbReference>